<gene>
    <name evidence="1" type="ORF">CC86DRAFT_401668</name>
</gene>
<sequence>MSPFTALPVDVQAIVFGHLQKPDLVSIIKTHRAFAGEAERYLYRSISLPVQSTVAAPFHREDPRHFMPVVEDDIVPWKSDRWDDSREQLWLRAGHSGVMTPADFRFPIDSPHVPQEYYEEWLDPIIFDNLKNLDLGKFAIMPRTIQKLLTHTKNLERLALTLRELYTTNDEHVVDLLKASKDTVRELTLREPTTADFANFGLSIAHADFTAFTHLTVLRITSSLWYNTTTVIPNTRDADFAWKRENRAAVRIHWLLPLSLVELEIQFNYPQAIFAKGASYHAQLKHLPEKLQVKGCQWFMNILQHQYRLPRLLRFRPVEVMDPFAPLQNLDVCPHEMQAKRVPVAYTPPKSVQMAFELAGVQLDTQVLPL</sequence>
<evidence type="ECO:0000313" key="1">
    <source>
        <dbReference type="EMBL" id="KAF2831113.1"/>
    </source>
</evidence>
<dbReference type="EMBL" id="MU006218">
    <property type="protein sequence ID" value="KAF2831113.1"/>
    <property type="molecule type" value="Genomic_DNA"/>
</dbReference>
<keyword evidence="2" id="KW-1185">Reference proteome</keyword>
<evidence type="ECO:0000313" key="2">
    <source>
        <dbReference type="Proteomes" id="UP000799424"/>
    </source>
</evidence>
<accession>A0A6A7AD90</accession>
<dbReference type="OrthoDB" id="3668182at2759"/>
<dbReference type="Proteomes" id="UP000799424">
    <property type="component" value="Unassembled WGS sequence"/>
</dbReference>
<proteinExistence type="predicted"/>
<reference evidence="1" key="1">
    <citation type="journal article" date="2020" name="Stud. Mycol.">
        <title>101 Dothideomycetes genomes: a test case for predicting lifestyles and emergence of pathogens.</title>
        <authorList>
            <person name="Haridas S."/>
            <person name="Albert R."/>
            <person name="Binder M."/>
            <person name="Bloem J."/>
            <person name="Labutti K."/>
            <person name="Salamov A."/>
            <person name="Andreopoulos B."/>
            <person name="Baker S."/>
            <person name="Barry K."/>
            <person name="Bills G."/>
            <person name="Bluhm B."/>
            <person name="Cannon C."/>
            <person name="Castanera R."/>
            <person name="Culley D."/>
            <person name="Daum C."/>
            <person name="Ezra D."/>
            <person name="Gonzalez J."/>
            <person name="Henrissat B."/>
            <person name="Kuo A."/>
            <person name="Liang C."/>
            <person name="Lipzen A."/>
            <person name="Lutzoni F."/>
            <person name="Magnuson J."/>
            <person name="Mondo S."/>
            <person name="Nolan M."/>
            <person name="Ohm R."/>
            <person name="Pangilinan J."/>
            <person name="Park H.-J."/>
            <person name="Ramirez L."/>
            <person name="Alfaro M."/>
            <person name="Sun H."/>
            <person name="Tritt A."/>
            <person name="Yoshinaga Y."/>
            <person name="Zwiers L.-H."/>
            <person name="Turgeon B."/>
            <person name="Goodwin S."/>
            <person name="Spatafora J."/>
            <person name="Crous P."/>
            <person name="Grigoriev I."/>
        </authorList>
    </citation>
    <scope>NUCLEOTIDE SEQUENCE</scope>
    <source>
        <strain evidence="1">CBS 113818</strain>
    </source>
</reference>
<organism evidence="1 2">
    <name type="scientific">Ophiobolus disseminans</name>
    <dbReference type="NCBI Taxonomy" id="1469910"/>
    <lineage>
        <taxon>Eukaryota</taxon>
        <taxon>Fungi</taxon>
        <taxon>Dikarya</taxon>
        <taxon>Ascomycota</taxon>
        <taxon>Pezizomycotina</taxon>
        <taxon>Dothideomycetes</taxon>
        <taxon>Pleosporomycetidae</taxon>
        <taxon>Pleosporales</taxon>
        <taxon>Pleosporineae</taxon>
        <taxon>Phaeosphaeriaceae</taxon>
        <taxon>Ophiobolus</taxon>
    </lineage>
</organism>
<dbReference type="AlphaFoldDB" id="A0A6A7AD90"/>
<evidence type="ECO:0008006" key="3">
    <source>
        <dbReference type="Google" id="ProtNLM"/>
    </source>
</evidence>
<name>A0A6A7AD90_9PLEO</name>
<protein>
    <recommendedName>
        <fullName evidence="3">F-box domain-containing protein</fullName>
    </recommendedName>
</protein>